<feature type="compositionally biased region" description="Low complexity" evidence="1">
    <location>
        <begin position="51"/>
        <end position="60"/>
    </location>
</feature>
<comment type="caution">
    <text evidence="2">The sequence shown here is derived from an EMBL/GenBank/DDBJ whole genome shotgun (WGS) entry which is preliminary data.</text>
</comment>
<feature type="region of interest" description="Disordered" evidence="1">
    <location>
        <begin position="39"/>
        <end position="60"/>
    </location>
</feature>
<evidence type="ECO:0000256" key="1">
    <source>
        <dbReference type="SAM" id="MobiDB-lite"/>
    </source>
</evidence>
<accession>A0ABU7X3Z2</accession>
<name>A0ABU7X3Z2_9ACTN</name>
<reference evidence="2 3" key="1">
    <citation type="submission" date="2023-08" db="EMBL/GenBank/DDBJ databases">
        <authorList>
            <person name="Sharma P."/>
            <person name="Verma V."/>
            <person name="Mohan M.K."/>
            <person name="Dubey A.K."/>
        </authorList>
    </citation>
    <scope>NUCLEOTIDE SEQUENCE [LARGE SCALE GENOMIC DNA]</scope>
    <source>
        <strain evidence="2 3">ADP4</strain>
    </source>
</reference>
<organism evidence="2 3">
    <name type="scientific">Streptomyces chrestomyceticus</name>
    <dbReference type="NCBI Taxonomy" id="68185"/>
    <lineage>
        <taxon>Bacteria</taxon>
        <taxon>Bacillati</taxon>
        <taxon>Actinomycetota</taxon>
        <taxon>Actinomycetes</taxon>
        <taxon>Kitasatosporales</taxon>
        <taxon>Streptomycetaceae</taxon>
        <taxon>Streptomyces</taxon>
    </lineage>
</organism>
<protein>
    <submittedName>
        <fullName evidence="2">Uncharacterized protein</fullName>
    </submittedName>
</protein>
<proteinExistence type="predicted"/>
<keyword evidence="3" id="KW-1185">Reference proteome</keyword>
<evidence type="ECO:0000313" key="3">
    <source>
        <dbReference type="Proteomes" id="UP001348265"/>
    </source>
</evidence>
<dbReference type="Proteomes" id="UP001348265">
    <property type="component" value="Unassembled WGS sequence"/>
</dbReference>
<sequence>MMTIEPAGGCPLSLDLLFDWLERMPVPEGYKSEVVGGAERSVCGRNGTGTGTTPSRRSSS</sequence>
<evidence type="ECO:0000313" key="2">
    <source>
        <dbReference type="EMBL" id="MEF3118484.1"/>
    </source>
</evidence>
<dbReference type="RefSeq" id="WP_331789544.1">
    <property type="nucleotide sequence ID" value="NZ_JAVFKM010000028.1"/>
</dbReference>
<dbReference type="EMBL" id="JAVFKM010000028">
    <property type="protein sequence ID" value="MEF3118484.1"/>
    <property type="molecule type" value="Genomic_DNA"/>
</dbReference>
<gene>
    <name evidence="2" type="ORF">RB636_35575</name>
</gene>